<organism evidence="1 2">
    <name type="scientific">Paramecium tetraurelia</name>
    <dbReference type="NCBI Taxonomy" id="5888"/>
    <lineage>
        <taxon>Eukaryota</taxon>
        <taxon>Sar</taxon>
        <taxon>Alveolata</taxon>
        <taxon>Ciliophora</taxon>
        <taxon>Intramacronucleata</taxon>
        <taxon>Oligohymenophorea</taxon>
        <taxon>Peniculida</taxon>
        <taxon>Parameciidae</taxon>
        <taxon>Paramecium</taxon>
    </lineage>
</organism>
<dbReference type="HOGENOM" id="CLU_1829120_0_0_1"/>
<protein>
    <submittedName>
        <fullName evidence="1">Uncharacterized protein</fullName>
    </submittedName>
</protein>
<name>A0EBW1_PARTE</name>
<sequence>MFYEKFRGNNTCVNSVSRYDFVYNLQKQQNDGLMSCSNAQLNLIIINWSFTLRKQMLIIGSATILYYKLMIDSDFSQLVILLVIDLKTQCQLCLGVEVIAQNVVQSLEFVKQCFTRLCPNLLTNNYPQIPLIIRSRTIDLQ</sequence>
<evidence type="ECO:0000313" key="2">
    <source>
        <dbReference type="Proteomes" id="UP000000600"/>
    </source>
</evidence>
<dbReference type="InParanoid" id="A0EBW1"/>
<reference evidence="1 2" key="1">
    <citation type="journal article" date="2006" name="Nature">
        <title>Global trends of whole-genome duplications revealed by the ciliate Paramecium tetraurelia.</title>
        <authorList>
            <consortium name="Genoscope"/>
            <person name="Aury J.-M."/>
            <person name="Jaillon O."/>
            <person name="Duret L."/>
            <person name="Noel B."/>
            <person name="Jubin C."/>
            <person name="Porcel B.M."/>
            <person name="Segurens B."/>
            <person name="Daubin V."/>
            <person name="Anthouard V."/>
            <person name="Aiach N."/>
            <person name="Arnaiz O."/>
            <person name="Billaut A."/>
            <person name="Beisson J."/>
            <person name="Blanc I."/>
            <person name="Bouhouche K."/>
            <person name="Camara F."/>
            <person name="Duharcourt S."/>
            <person name="Guigo R."/>
            <person name="Gogendeau D."/>
            <person name="Katinka M."/>
            <person name="Keller A.-M."/>
            <person name="Kissmehl R."/>
            <person name="Klotz C."/>
            <person name="Koll F."/>
            <person name="Le Moue A."/>
            <person name="Lepere C."/>
            <person name="Malinsky S."/>
            <person name="Nowacki M."/>
            <person name="Nowak J.K."/>
            <person name="Plattner H."/>
            <person name="Poulain J."/>
            <person name="Ruiz F."/>
            <person name="Serrano V."/>
            <person name="Zagulski M."/>
            <person name="Dessen P."/>
            <person name="Betermier M."/>
            <person name="Weissenbach J."/>
            <person name="Scarpelli C."/>
            <person name="Schachter V."/>
            <person name="Sperling L."/>
            <person name="Meyer E."/>
            <person name="Cohen J."/>
            <person name="Wincker P."/>
        </authorList>
    </citation>
    <scope>NUCLEOTIDE SEQUENCE [LARGE SCALE GENOMIC DNA]</scope>
    <source>
        <strain evidence="1 2">Stock d4-2</strain>
    </source>
</reference>
<evidence type="ECO:0000313" key="1">
    <source>
        <dbReference type="EMBL" id="CAK92778.1"/>
    </source>
</evidence>
<accession>A0EBW1</accession>
<keyword evidence="2" id="KW-1185">Reference proteome</keyword>
<gene>
    <name evidence="1" type="ORF">GSPATT00025513001</name>
</gene>
<dbReference type="Proteomes" id="UP000000600">
    <property type="component" value="Unassembled WGS sequence"/>
</dbReference>
<dbReference type="KEGG" id="ptm:GSPATT00025513001"/>
<dbReference type="RefSeq" id="XP_001460175.1">
    <property type="nucleotide sequence ID" value="XM_001460138.1"/>
</dbReference>
<dbReference type="EMBL" id="CT868670">
    <property type="protein sequence ID" value="CAK92778.1"/>
    <property type="molecule type" value="Genomic_DNA"/>
</dbReference>
<proteinExistence type="predicted"/>
<dbReference type="GeneID" id="5045964"/>
<dbReference type="AlphaFoldDB" id="A0EBW1"/>